<comment type="cofactor">
    <cofactor evidence="1">
        <name>Mg(2+)</name>
        <dbReference type="ChEBI" id="CHEBI:18420"/>
    </cofactor>
</comment>
<dbReference type="GO" id="GO:0005737">
    <property type="term" value="C:cytoplasm"/>
    <property type="evidence" value="ECO:0000318"/>
    <property type="project" value="GO_Central"/>
</dbReference>
<evidence type="ECO:0000259" key="8">
    <source>
        <dbReference type="SMART" id="SM00479"/>
    </source>
</evidence>
<dbReference type="InterPro" id="IPR040393">
    <property type="entry name" value="TREX1/2"/>
</dbReference>
<keyword evidence="3" id="KW-0479">Metal-binding</keyword>
<dbReference type="InterPro" id="IPR036397">
    <property type="entry name" value="RNaseH_sf"/>
</dbReference>
<keyword evidence="9" id="KW-0239">DNA-directed DNA polymerase</keyword>
<evidence type="ECO:0000256" key="4">
    <source>
        <dbReference type="ARBA" id="ARBA00022801"/>
    </source>
</evidence>
<keyword evidence="11" id="KW-1185">Reference proteome</keyword>
<organism evidence="10 11">
    <name type="scientific">Helianthus annuus</name>
    <name type="common">Common sunflower</name>
    <dbReference type="NCBI Taxonomy" id="4232"/>
    <lineage>
        <taxon>Eukaryota</taxon>
        <taxon>Viridiplantae</taxon>
        <taxon>Streptophyta</taxon>
        <taxon>Embryophyta</taxon>
        <taxon>Tracheophyta</taxon>
        <taxon>Spermatophyta</taxon>
        <taxon>Magnoliopsida</taxon>
        <taxon>eudicotyledons</taxon>
        <taxon>Gunneridae</taxon>
        <taxon>Pentapetalae</taxon>
        <taxon>asterids</taxon>
        <taxon>campanulids</taxon>
        <taxon>Asterales</taxon>
        <taxon>Asteraceae</taxon>
        <taxon>Asteroideae</taxon>
        <taxon>Heliantheae alliance</taxon>
        <taxon>Heliantheae</taxon>
        <taxon>Helianthus</taxon>
    </lineage>
</organism>
<dbReference type="CDD" id="cd06127">
    <property type="entry name" value="DEDDh"/>
    <property type="match status" value="1"/>
</dbReference>
<gene>
    <name evidence="10" type="ORF">HannXRQ_Chr15g0495151</name>
    <name evidence="9" type="ORF">HanXRQr2_Chr11g0489391</name>
</gene>
<sequence length="336" mass="37842">MRAAMCFTHFQLPRCQIHTLCGSWWKKVNTLTKSQEKIATFRLLGPDIYALQGGNGNNGRWTRKSVSTNAEGKNVLSRKTTSISQQITDVSSLTHSSLNTGRVEIGECKSVYIEPKICENKDVSKRVTVIVFDIETTGFKRDADRIIEIALRDLSGGVDSTFQTLVNPDMLVMNSDIHGISSSMVKSTAVPRMRELIPILLQYVRSRQKPGGQTLFVAHNAKTFDVPFLMNEFKRCSYEIPSDWHFMDSMSPARELKNLKIPEGMTRVSRSLQALREHYKIPLTGNAHRAMADANVLALVLQKMTRDLKLTIPCLLDNYSFTASDIINNAKKKNSR</sequence>
<protein>
    <submittedName>
        <fullName evidence="9">DNA-directed DNA polymerase</fullName>
        <ecNumber evidence="9">2.7.7.7</ecNumber>
    </submittedName>
    <submittedName>
        <fullName evidence="10">Putative polynucleotidyl transferase, ribonuclease H-like superfamily protein</fullName>
    </submittedName>
</protein>
<dbReference type="GO" id="GO:0046872">
    <property type="term" value="F:metal ion binding"/>
    <property type="evidence" value="ECO:0007669"/>
    <property type="project" value="UniProtKB-KW"/>
</dbReference>
<dbReference type="Pfam" id="PF00929">
    <property type="entry name" value="RNase_T"/>
    <property type="match status" value="1"/>
</dbReference>
<dbReference type="SMART" id="SM00479">
    <property type="entry name" value="EXOIII"/>
    <property type="match status" value="1"/>
</dbReference>
<dbReference type="GO" id="GO:0003676">
    <property type="term" value="F:nucleic acid binding"/>
    <property type="evidence" value="ECO:0007669"/>
    <property type="project" value="InterPro"/>
</dbReference>
<dbReference type="InterPro" id="IPR013520">
    <property type="entry name" value="Ribonucl_H"/>
</dbReference>
<dbReference type="GO" id="GO:0006308">
    <property type="term" value="P:DNA catabolic process"/>
    <property type="evidence" value="ECO:0000318"/>
    <property type="project" value="GO_Central"/>
</dbReference>
<feature type="domain" description="Exonuclease" evidence="8">
    <location>
        <begin position="128"/>
        <end position="310"/>
    </location>
</feature>
<dbReference type="GO" id="GO:0003887">
    <property type="term" value="F:DNA-directed DNA polymerase activity"/>
    <property type="evidence" value="ECO:0007669"/>
    <property type="project" value="UniProtKB-KW"/>
</dbReference>
<keyword evidence="10" id="KW-0808">Transferase</keyword>
<evidence type="ECO:0000256" key="5">
    <source>
        <dbReference type="ARBA" id="ARBA00022839"/>
    </source>
</evidence>
<comment type="similarity">
    <text evidence="7">Belongs to the exonuclease superfamily. TREX family.</text>
</comment>
<dbReference type="InterPro" id="IPR012337">
    <property type="entry name" value="RNaseH-like_sf"/>
</dbReference>
<evidence type="ECO:0000313" key="10">
    <source>
        <dbReference type="EMBL" id="OTF96527.1"/>
    </source>
</evidence>
<dbReference type="EMBL" id="CM007904">
    <property type="protein sequence ID" value="OTF96527.1"/>
    <property type="molecule type" value="Genomic_DNA"/>
</dbReference>
<keyword evidence="2" id="KW-0540">Nuclease</keyword>
<keyword evidence="9" id="KW-0548">Nucleotidyltransferase</keyword>
<dbReference type="OMA" id="IPPDWLF"/>
<dbReference type="EMBL" id="MNCJ02000326">
    <property type="protein sequence ID" value="KAF5781912.1"/>
    <property type="molecule type" value="Genomic_DNA"/>
</dbReference>
<dbReference type="EC" id="2.7.7.7" evidence="9"/>
<dbReference type="Gramene" id="mRNA:HanXRQr2_Chr11g0489391">
    <property type="protein sequence ID" value="mRNA:HanXRQr2_Chr11g0489391"/>
    <property type="gene ID" value="HanXRQr2_Chr11g0489391"/>
</dbReference>
<evidence type="ECO:0000256" key="3">
    <source>
        <dbReference type="ARBA" id="ARBA00022723"/>
    </source>
</evidence>
<accession>A0A251SCE2</accession>
<reference evidence="10" key="2">
    <citation type="submission" date="2017-02" db="EMBL/GenBank/DDBJ databases">
        <title>Sunflower complete genome.</title>
        <authorList>
            <person name="Langlade N."/>
            <person name="Munos S."/>
        </authorList>
    </citation>
    <scope>NUCLEOTIDE SEQUENCE [LARGE SCALE GENOMIC DNA]</scope>
    <source>
        <tissue evidence="10">Leaves</tissue>
    </source>
</reference>
<dbReference type="FunCoup" id="A0A251SCE2">
    <property type="interactions" value="206"/>
</dbReference>
<dbReference type="STRING" id="4232.A0A251SCE2"/>
<dbReference type="InParanoid" id="A0A251SCE2"/>
<keyword evidence="4" id="KW-0378">Hydrolase</keyword>
<evidence type="ECO:0000313" key="9">
    <source>
        <dbReference type="EMBL" id="KAF5781912.1"/>
    </source>
</evidence>
<reference evidence="9 11" key="1">
    <citation type="journal article" date="2017" name="Nature">
        <title>The sunflower genome provides insights into oil metabolism, flowering and Asterid evolution.</title>
        <authorList>
            <person name="Badouin H."/>
            <person name="Gouzy J."/>
            <person name="Grassa C.J."/>
            <person name="Murat F."/>
            <person name="Staton S.E."/>
            <person name="Cottret L."/>
            <person name="Lelandais-Briere C."/>
            <person name="Owens G.L."/>
            <person name="Carrere S."/>
            <person name="Mayjonade B."/>
            <person name="Legrand L."/>
            <person name="Gill N."/>
            <person name="Kane N.C."/>
            <person name="Bowers J.E."/>
            <person name="Hubner S."/>
            <person name="Bellec A."/>
            <person name="Berard A."/>
            <person name="Berges H."/>
            <person name="Blanchet N."/>
            <person name="Boniface M.C."/>
            <person name="Brunel D."/>
            <person name="Catrice O."/>
            <person name="Chaidir N."/>
            <person name="Claudel C."/>
            <person name="Donnadieu C."/>
            <person name="Faraut T."/>
            <person name="Fievet G."/>
            <person name="Helmstetter N."/>
            <person name="King M."/>
            <person name="Knapp S.J."/>
            <person name="Lai Z."/>
            <person name="Le Paslier M.C."/>
            <person name="Lippi Y."/>
            <person name="Lorenzon L."/>
            <person name="Mandel J.R."/>
            <person name="Marage G."/>
            <person name="Marchand G."/>
            <person name="Marquand E."/>
            <person name="Bret-Mestries E."/>
            <person name="Morien E."/>
            <person name="Nambeesan S."/>
            <person name="Nguyen T."/>
            <person name="Pegot-Espagnet P."/>
            <person name="Pouilly N."/>
            <person name="Raftis F."/>
            <person name="Sallet E."/>
            <person name="Schiex T."/>
            <person name="Thomas J."/>
            <person name="Vandecasteele C."/>
            <person name="Vares D."/>
            <person name="Vear F."/>
            <person name="Vautrin S."/>
            <person name="Crespi M."/>
            <person name="Mangin B."/>
            <person name="Burke J.M."/>
            <person name="Salse J."/>
            <person name="Munos S."/>
            <person name="Vincourt P."/>
            <person name="Rieseberg L.H."/>
            <person name="Langlade N.B."/>
        </authorList>
    </citation>
    <scope>NUCLEOTIDE SEQUENCE [LARGE SCALE GENOMIC DNA]</scope>
    <source>
        <strain evidence="11">cv. SF193</strain>
        <tissue evidence="9">Leaves</tissue>
    </source>
</reference>
<dbReference type="OrthoDB" id="10250935at2759"/>
<evidence type="ECO:0000256" key="1">
    <source>
        <dbReference type="ARBA" id="ARBA00001946"/>
    </source>
</evidence>
<dbReference type="Gene3D" id="3.30.420.10">
    <property type="entry name" value="Ribonuclease H-like superfamily/Ribonuclease H"/>
    <property type="match status" value="1"/>
</dbReference>
<keyword evidence="5" id="KW-0269">Exonuclease</keyword>
<evidence type="ECO:0000256" key="6">
    <source>
        <dbReference type="ARBA" id="ARBA00022842"/>
    </source>
</evidence>
<dbReference type="PANTHER" id="PTHR13058">
    <property type="entry name" value="THREE PRIME REPAIR EXONUCLEASE 1, 2"/>
    <property type="match status" value="1"/>
</dbReference>
<reference evidence="9" key="3">
    <citation type="submission" date="2020-06" db="EMBL/GenBank/DDBJ databases">
        <title>Helianthus annuus Genome sequencing and assembly Release 2.</title>
        <authorList>
            <person name="Gouzy J."/>
            <person name="Langlade N."/>
            <person name="Munos S."/>
        </authorList>
    </citation>
    <scope>NUCLEOTIDE SEQUENCE</scope>
    <source>
        <tissue evidence="9">Leaves</tissue>
    </source>
</reference>
<dbReference type="PANTHER" id="PTHR13058:SF19">
    <property type="entry name" value="LD40940P"/>
    <property type="match status" value="1"/>
</dbReference>
<dbReference type="Proteomes" id="UP000215914">
    <property type="component" value="Chromosome 15"/>
</dbReference>
<evidence type="ECO:0000313" key="11">
    <source>
        <dbReference type="Proteomes" id="UP000215914"/>
    </source>
</evidence>
<evidence type="ECO:0000256" key="2">
    <source>
        <dbReference type="ARBA" id="ARBA00022722"/>
    </source>
</evidence>
<name>A0A251SCE2_HELAN</name>
<proteinExistence type="inferred from homology"/>
<evidence type="ECO:0000256" key="7">
    <source>
        <dbReference type="ARBA" id="ARBA00025769"/>
    </source>
</evidence>
<keyword evidence="6" id="KW-0460">Magnesium</keyword>
<dbReference type="GO" id="GO:0008296">
    <property type="term" value="F:3'-5'-DNA exonuclease activity"/>
    <property type="evidence" value="ECO:0000318"/>
    <property type="project" value="GO_Central"/>
</dbReference>
<dbReference type="AlphaFoldDB" id="A0A251SCE2"/>
<dbReference type="SUPFAM" id="SSF53098">
    <property type="entry name" value="Ribonuclease H-like"/>
    <property type="match status" value="1"/>
</dbReference>